<proteinExistence type="predicted"/>
<keyword evidence="3" id="KW-1185">Reference proteome</keyword>
<accession>A0A810L3H9</accession>
<dbReference type="KEGG" id="aser:Asera_40410"/>
<reference evidence="2" key="1">
    <citation type="submission" date="2020-08" db="EMBL/GenBank/DDBJ databases">
        <title>Whole genome shotgun sequence of Actinocatenispora sera NBRC 101916.</title>
        <authorList>
            <person name="Komaki H."/>
            <person name="Tamura T."/>
        </authorList>
    </citation>
    <scope>NUCLEOTIDE SEQUENCE</scope>
    <source>
        <strain evidence="2">NBRC 101916</strain>
    </source>
</reference>
<keyword evidence="1" id="KW-0812">Transmembrane</keyword>
<keyword evidence="1" id="KW-0472">Membrane</keyword>
<keyword evidence="1" id="KW-1133">Transmembrane helix</keyword>
<sequence length="171" mass="16881">MPVSTVPPGRAAAGPGRRPTSVTLAGVGDLVAALPLLIIAATLALLGLALRGDIRPAASAELLAGAAVVLLVLAAMVVCGVLTLRGHPAGRIGTYLLGCLFGLVGVLGCLGAVARSVVTFAPVNVIGGLAAVLLIVTTVGPVVLLSLPSSRGYFDARRQPPVAPPPAAPPR</sequence>
<dbReference type="Proteomes" id="UP000680750">
    <property type="component" value="Chromosome"/>
</dbReference>
<protein>
    <submittedName>
        <fullName evidence="2">Uncharacterized protein</fullName>
    </submittedName>
</protein>
<feature type="transmembrane region" description="Helical" evidence="1">
    <location>
        <begin position="95"/>
        <end position="114"/>
    </location>
</feature>
<dbReference type="EMBL" id="AP023354">
    <property type="protein sequence ID" value="BCJ29933.1"/>
    <property type="molecule type" value="Genomic_DNA"/>
</dbReference>
<evidence type="ECO:0000256" key="1">
    <source>
        <dbReference type="SAM" id="Phobius"/>
    </source>
</evidence>
<organism evidence="2 3">
    <name type="scientific">Actinocatenispora sera</name>
    <dbReference type="NCBI Taxonomy" id="390989"/>
    <lineage>
        <taxon>Bacteria</taxon>
        <taxon>Bacillati</taxon>
        <taxon>Actinomycetota</taxon>
        <taxon>Actinomycetes</taxon>
        <taxon>Micromonosporales</taxon>
        <taxon>Micromonosporaceae</taxon>
        <taxon>Actinocatenispora</taxon>
    </lineage>
</organism>
<feature type="transmembrane region" description="Helical" evidence="1">
    <location>
        <begin position="62"/>
        <end position="83"/>
    </location>
</feature>
<dbReference type="AlphaFoldDB" id="A0A810L3H9"/>
<evidence type="ECO:0000313" key="3">
    <source>
        <dbReference type="Proteomes" id="UP000680750"/>
    </source>
</evidence>
<gene>
    <name evidence="2" type="ORF">Asera_40410</name>
</gene>
<feature type="transmembrane region" description="Helical" evidence="1">
    <location>
        <begin position="27"/>
        <end position="50"/>
    </location>
</feature>
<evidence type="ECO:0000313" key="2">
    <source>
        <dbReference type="EMBL" id="BCJ29933.1"/>
    </source>
</evidence>
<feature type="transmembrane region" description="Helical" evidence="1">
    <location>
        <begin position="126"/>
        <end position="147"/>
    </location>
</feature>
<name>A0A810L3H9_9ACTN</name>